<keyword evidence="2" id="KW-1185">Reference proteome</keyword>
<dbReference type="Proteomes" id="UP000621447">
    <property type="component" value="Unassembled WGS sequence"/>
</dbReference>
<dbReference type="Pfam" id="PF00300">
    <property type="entry name" value="His_Phos_1"/>
    <property type="match status" value="1"/>
</dbReference>
<name>A0ABX2JIL9_9SPHN</name>
<gene>
    <name evidence="1" type="ORF">HRV97_13950</name>
</gene>
<dbReference type="SUPFAM" id="SSF53254">
    <property type="entry name" value="Phosphoglycerate mutase-like"/>
    <property type="match status" value="1"/>
</dbReference>
<dbReference type="PIRSF" id="PIRSF000709">
    <property type="entry name" value="6PFK_2-Ptase"/>
    <property type="match status" value="1"/>
</dbReference>
<dbReference type="SMART" id="SM00855">
    <property type="entry name" value="PGAM"/>
    <property type="match status" value="1"/>
</dbReference>
<accession>A0ABX2JIL9</accession>
<dbReference type="InterPro" id="IPR013078">
    <property type="entry name" value="His_Pase_superF_clade-1"/>
</dbReference>
<organism evidence="1 2">
    <name type="scientific">Sphingomonas hominis</name>
    <dbReference type="NCBI Taxonomy" id="2741495"/>
    <lineage>
        <taxon>Bacteria</taxon>
        <taxon>Pseudomonadati</taxon>
        <taxon>Pseudomonadota</taxon>
        <taxon>Alphaproteobacteria</taxon>
        <taxon>Sphingomonadales</taxon>
        <taxon>Sphingomonadaceae</taxon>
        <taxon>Sphingomonas</taxon>
    </lineage>
</organism>
<dbReference type="CDD" id="cd07067">
    <property type="entry name" value="HP_PGM_like"/>
    <property type="match status" value="1"/>
</dbReference>
<dbReference type="Gene3D" id="3.40.50.1240">
    <property type="entry name" value="Phosphoglycerate mutase-like"/>
    <property type="match status" value="1"/>
</dbReference>
<comment type="caution">
    <text evidence="1">The sequence shown here is derived from an EMBL/GenBank/DDBJ whole genome shotgun (WGS) entry which is preliminary data.</text>
</comment>
<protein>
    <submittedName>
        <fullName evidence="1">Histidine phosphatase family protein</fullName>
    </submittedName>
</protein>
<dbReference type="EMBL" id="JABULH010000006">
    <property type="protein sequence ID" value="NTS66262.1"/>
    <property type="molecule type" value="Genomic_DNA"/>
</dbReference>
<evidence type="ECO:0000313" key="2">
    <source>
        <dbReference type="Proteomes" id="UP000621447"/>
    </source>
</evidence>
<reference evidence="1 2" key="1">
    <citation type="submission" date="2020-06" db="EMBL/GenBank/DDBJ databases">
        <title>Sphingomonas hominis sp. nov., a member of the Sphingomonas, isolated from the hair of a 22-year-old girl.</title>
        <authorList>
            <person name="Zhang D.-F."/>
            <person name="Cui X.-W."/>
        </authorList>
    </citation>
    <scope>NUCLEOTIDE SEQUENCE [LARGE SCALE GENOMIC DNA]</scope>
    <source>
        <strain evidence="1 2">HHU CXW</strain>
    </source>
</reference>
<dbReference type="RefSeq" id="WP_174194887.1">
    <property type="nucleotide sequence ID" value="NZ_JABULH010000006.1"/>
</dbReference>
<evidence type="ECO:0000313" key="1">
    <source>
        <dbReference type="EMBL" id="NTS66262.1"/>
    </source>
</evidence>
<sequence length="194" mass="21147">MTRTILLARHGIHAEVGHILSGRSEIALADEGRAQAERLAWWLSRMPLSSIHTSPRARTQQTAAPAAARAGLVPVVAPALDEIDFGAFTGRDFASLDADADWQRWNAERDTARCPNGETMAEAVERAWRYIHAIPTDKAPALCVTHCDVIRGLVARHLGVSFTRIYGFDCDPGSVTTLQLSNAGTRLVALNERP</sequence>
<dbReference type="PANTHER" id="PTHR48100:SF62">
    <property type="entry name" value="GLUCOSYL-3-PHOSPHOGLYCERATE PHOSPHATASE"/>
    <property type="match status" value="1"/>
</dbReference>
<dbReference type="InterPro" id="IPR029033">
    <property type="entry name" value="His_PPase_superfam"/>
</dbReference>
<dbReference type="PANTHER" id="PTHR48100">
    <property type="entry name" value="BROAD-SPECIFICITY PHOSPHATASE YOR283W-RELATED"/>
    <property type="match status" value="1"/>
</dbReference>
<dbReference type="InterPro" id="IPR050275">
    <property type="entry name" value="PGM_Phosphatase"/>
</dbReference>
<proteinExistence type="predicted"/>